<dbReference type="Pfam" id="PF08818">
    <property type="entry name" value="DUF1801"/>
    <property type="match status" value="1"/>
</dbReference>
<gene>
    <name evidence="2" type="ORF">ACFFPI_05670</name>
</gene>
<dbReference type="RefSeq" id="WP_345052893.1">
    <property type="nucleotide sequence ID" value="NZ_BAABED010000001.1"/>
</dbReference>
<dbReference type="Proteomes" id="UP001589536">
    <property type="component" value="Unassembled WGS sequence"/>
</dbReference>
<reference evidence="2 3" key="1">
    <citation type="submission" date="2024-09" db="EMBL/GenBank/DDBJ databases">
        <authorList>
            <person name="Sun Q."/>
            <person name="Mori K."/>
        </authorList>
    </citation>
    <scope>NUCLEOTIDE SEQUENCE [LARGE SCALE GENOMIC DNA]</scope>
    <source>
        <strain evidence="2 3">JCM 13519</strain>
    </source>
</reference>
<proteinExistence type="predicted"/>
<keyword evidence="3" id="KW-1185">Reference proteome</keyword>
<sequence length="148" mass="15994">MSENKTMPTDRSVEDFLAAVEHPVRRADGFALLDLMRGITGQEAVMWGPSIVGFGRHHYKYGSGREGDSPAVGFSPRKANLALYGLRSGPDAEYLLPKLGKHKTGAACLYVNKLEDVDVSVLADMVRAGYSHVVAEPQQPPPLARTGS</sequence>
<evidence type="ECO:0000313" key="2">
    <source>
        <dbReference type="EMBL" id="MFB9713641.1"/>
    </source>
</evidence>
<name>A0ABV5UMA4_9MICC</name>
<organism evidence="2 3">
    <name type="scientific">Arthrobacter methylotrophus</name>
    <dbReference type="NCBI Taxonomy" id="121291"/>
    <lineage>
        <taxon>Bacteria</taxon>
        <taxon>Bacillati</taxon>
        <taxon>Actinomycetota</taxon>
        <taxon>Actinomycetes</taxon>
        <taxon>Micrococcales</taxon>
        <taxon>Micrococcaceae</taxon>
        <taxon>Arthrobacter</taxon>
    </lineage>
</organism>
<evidence type="ECO:0000313" key="3">
    <source>
        <dbReference type="Proteomes" id="UP001589536"/>
    </source>
</evidence>
<dbReference type="EMBL" id="JBHMBH010000012">
    <property type="protein sequence ID" value="MFB9713641.1"/>
    <property type="molecule type" value="Genomic_DNA"/>
</dbReference>
<protein>
    <submittedName>
        <fullName evidence="2">DUF1801 domain-containing protein</fullName>
    </submittedName>
</protein>
<evidence type="ECO:0000259" key="1">
    <source>
        <dbReference type="Pfam" id="PF08818"/>
    </source>
</evidence>
<comment type="caution">
    <text evidence="2">The sequence shown here is derived from an EMBL/GenBank/DDBJ whole genome shotgun (WGS) entry which is preliminary data.</text>
</comment>
<feature type="domain" description="YdhG-like" evidence="1">
    <location>
        <begin position="25"/>
        <end position="128"/>
    </location>
</feature>
<dbReference type="InterPro" id="IPR014922">
    <property type="entry name" value="YdhG-like"/>
</dbReference>
<accession>A0ABV5UMA4</accession>